<proteinExistence type="predicted"/>
<dbReference type="STRING" id="1499967.U27_01450"/>
<dbReference type="Proteomes" id="UP000030661">
    <property type="component" value="Unassembled WGS sequence"/>
</dbReference>
<evidence type="ECO:0000313" key="2">
    <source>
        <dbReference type="Proteomes" id="UP000030661"/>
    </source>
</evidence>
<gene>
    <name evidence="1" type="ORF">U27_01450</name>
</gene>
<reference evidence="1" key="1">
    <citation type="journal article" date="2015" name="PeerJ">
        <title>First genomic representation of candidate bacterial phylum KSB3 points to enhanced environmental sensing as a trigger of wastewater bulking.</title>
        <authorList>
            <person name="Sekiguchi Y."/>
            <person name="Ohashi A."/>
            <person name="Parks D.H."/>
            <person name="Yamauchi T."/>
            <person name="Tyson G.W."/>
            <person name="Hugenholtz P."/>
        </authorList>
    </citation>
    <scope>NUCLEOTIDE SEQUENCE [LARGE SCALE GENOMIC DNA]</scope>
</reference>
<dbReference type="EMBL" id="DF820480">
    <property type="protein sequence ID" value="GAK61549.1"/>
    <property type="molecule type" value="Genomic_DNA"/>
</dbReference>
<organism evidence="1">
    <name type="scientific">Vecturithrix granuli</name>
    <dbReference type="NCBI Taxonomy" id="1499967"/>
    <lineage>
        <taxon>Bacteria</taxon>
        <taxon>Candidatus Moduliflexota</taxon>
        <taxon>Candidatus Vecturitrichia</taxon>
        <taxon>Candidatus Vecturitrichales</taxon>
        <taxon>Candidatus Vecturitrichaceae</taxon>
        <taxon>Candidatus Vecturithrix</taxon>
    </lineage>
</organism>
<evidence type="ECO:0000313" key="1">
    <source>
        <dbReference type="EMBL" id="GAK61549.1"/>
    </source>
</evidence>
<accession>A0A081CAE4</accession>
<keyword evidence="2" id="KW-1185">Reference proteome</keyword>
<sequence>MISLVKTLIKPWKGLKLYSWGVQNDVIVSENPNKTLEGIKTLDTLVQHSFAMRLVKTLIKPWKGLKLQDFSFE</sequence>
<dbReference type="AlphaFoldDB" id="A0A081CAE4"/>
<dbReference type="HOGENOM" id="CLU_2680180_0_0_0"/>
<protein>
    <submittedName>
        <fullName evidence="1">Uncharacterized protein</fullName>
    </submittedName>
</protein>
<name>A0A081CAE4_VECG1</name>